<evidence type="ECO:0008006" key="4">
    <source>
        <dbReference type="Google" id="ProtNLM"/>
    </source>
</evidence>
<protein>
    <recommendedName>
        <fullName evidence="4">DUF3024 domain-containing protein</fullName>
    </recommendedName>
</protein>
<evidence type="ECO:0000256" key="1">
    <source>
        <dbReference type="SAM" id="MobiDB-lite"/>
    </source>
</evidence>
<comment type="caution">
    <text evidence="2">The sequence shown here is derived from an EMBL/GenBank/DDBJ whole genome shotgun (WGS) entry which is preliminary data.</text>
</comment>
<dbReference type="EMBL" id="BAAARW010000026">
    <property type="protein sequence ID" value="GAA2441676.1"/>
    <property type="molecule type" value="Genomic_DNA"/>
</dbReference>
<feature type="region of interest" description="Disordered" evidence="1">
    <location>
        <begin position="1"/>
        <end position="20"/>
    </location>
</feature>
<dbReference type="Proteomes" id="UP001501231">
    <property type="component" value="Unassembled WGS sequence"/>
</dbReference>
<name>A0ABP5X0G4_9ACTN</name>
<gene>
    <name evidence="2" type="ORF">GCM10010191_67420</name>
</gene>
<keyword evidence="3" id="KW-1185">Reference proteome</keyword>
<evidence type="ECO:0000313" key="2">
    <source>
        <dbReference type="EMBL" id="GAA2441676.1"/>
    </source>
</evidence>
<sequence>MERMRFRKGRHAAASGWRRRPNNRRREHLERLGRAVEARSRYECRVVERRGVPVLHVEGGDALEVLCDYRDGRWWFVWADGREIASVADFYGAVRVICGVRA</sequence>
<organism evidence="2 3">
    <name type="scientific">Actinomadura vinacea</name>
    <dbReference type="NCBI Taxonomy" id="115336"/>
    <lineage>
        <taxon>Bacteria</taxon>
        <taxon>Bacillati</taxon>
        <taxon>Actinomycetota</taxon>
        <taxon>Actinomycetes</taxon>
        <taxon>Streptosporangiales</taxon>
        <taxon>Thermomonosporaceae</taxon>
        <taxon>Actinomadura</taxon>
    </lineage>
</organism>
<evidence type="ECO:0000313" key="3">
    <source>
        <dbReference type="Proteomes" id="UP001501231"/>
    </source>
</evidence>
<proteinExistence type="predicted"/>
<reference evidence="3" key="1">
    <citation type="journal article" date="2019" name="Int. J. Syst. Evol. Microbiol.">
        <title>The Global Catalogue of Microorganisms (GCM) 10K type strain sequencing project: providing services to taxonomists for standard genome sequencing and annotation.</title>
        <authorList>
            <consortium name="The Broad Institute Genomics Platform"/>
            <consortium name="The Broad Institute Genome Sequencing Center for Infectious Disease"/>
            <person name="Wu L."/>
            <person name="Ma J."/>
        </authorList>
    </citation>
    <scope>NUCLEOTIDE SEQUENCE [LARGE SCALE GENOMIC DNA]</scope>
    <source>
        <strain evidence="3">JCM 3325</strain>
    </source>
</reference>
<accession>A0ABP5X0G4</accession>